<gene>
    <name evidence="2" type="ORF">BXY45_11780</name>
</gene>
<protein>
    <submittedName>
        <fullName evidence="2">Uncharacterized protein</fullName>
    </submittedName>
</protein>
<dbReference type="Proteomes" id="UP000245469">
    <property type="component" value="Unassembled WGS sequence"/>
</dbReference>
<proteinExistence type="predicted"/>
<accession>A0A316A6G3</accession>
<evidence type="ECO:0000313" key="2">
    <source>
        <dbReference type="EMBL" id="PWJ52828.1"/>
    </source>
</evidence>
<sequence length="113" mass="11894">MGDMSAATSGTTATASGKKARKSVSISPRDLRDLALIREAPQAAGLDATDASESAVLALALHEGIRVLREAQEGALYAQEAEEITGSAALSAEHEQLRRRRARNAAASEDSYR</sequence>
<feature type="compositionally biased region" description="Low complexity" evidence="1">
    <location>
        <begin position="1"/>
        <end position="17"/>
    </location>
</feature>
<reference evidence="2 3" key="1">
    <citation type="submission" date="2018-03" db="EMBL/GenBank/DDBJ databases">
        <title>Genomic Encyclopedia of Archaeal and Bacterial Type Strains, Phase II (KMG-II): from individual species to whole genera.</title>
        <authorList>
            <person name="Goeker M."/>
        </authorList>
    </citation>
    <scope>NUCLEOTIDE SEQUENCE [LARGE SCALE GENOMIC DNA]</scope>
    <source>
        <strain evidence="2 3">DSM 44889</strain>
    </source>
</reference>
<evidence type="ECO:0000256" key="1">
    <source>
        <dbReference type="SAM" id="MobiDB-lite"/>
    </source>
</evidence>
<dbReference type="EMBL" id="QGDQ01000017">
    <property type="protein sequence ID" value="PWJ52828.1"/>
    <property type="molecule type" value="Genomic_DNA"/>
</dbReference>
<keyword evidence="3" id="KW-1185">Reference proteome</keyword>
<comment type="caution">
    <text evidence="2">The sequence shown here is derived from an EMBL/GenBank/DDBJ whole genome shotgun (WGS) entry which is preliminary data.</text>
</comment>
<dbReference type="AlphaFoldDB" id="A0A316A6G3"/>
<feature type="region of interest" description="Disordered" evidence="1">
    <location>
        <begin position="1"/>
        <end position="26"/>
    </location>
</feature>
<name>A0A316A6G3_9ACTN</name>
<organism evidence="2 3">
    <name type="scientific">Quadrisphaera granulorum</name>
    <dbReference type="NCBI Taxonomy" id="317664"/>
    <lineage>
        <taxon>Bacteria</taxon>
        <taxon>Bacillati</taxon>
        <taxon>Actinomycetota</taxon>
        <taxon>Actinomycetes</taxon>
        <taxon>Kineosporiales</taxon>
        <taxon>Kineosporiaceae</taxon>
        <taxon>Quadrisphaera</taxon>
    </lineage>
</organism>
<evidence type="ECO:0000313" key="3">
    <source>
        <dbReference type="Proteomes" id="UP000245469"/>
    </source>
</evidence>
<feature type="region of interest" description="Disordered" evidence="1">
    <location>
        <begin position="89"/>
        <end position="113"/>
    </location>
</feature>